<accession>A0ABU4RVT5</accession>
<dbReference type="RefSeq" id="WP_302723473.1">
    <property type="nucleotide sequence ID" value="NZ_JAULRU010000617.1"/>
</dbReference>
<reference evidence="1 2" key="1">
    <citation type="submission" date="2023-11" db="EMBL/GenBank/DDBJ databases">
        <title>Gilvimarinus fulvus sp. nov., isolated from the surface of Kelp.</title>
        <authorList>
            <person name="Sun Y.Y."/>
            <person name="Gong Y."/>
            <person name="Du Z.J."/>
        </authorList>
    </citation>
    <scope>NUCLEOTIDE SEQUENCE [LARGE SCALE GENOMIC DNA]</scope>
    <source>
        <strain evidence="1 2">SDUM040013</strain>
    </source>
</reference>
<proteinExistence type="predicted"/>
<organism evidence="1 2">
    <name type="scientific">Gilvimarinus gilvus</name>
    <dbReference type="NCBI Taxonomy" id="3058038"/>
    <lineage>
        <taxon>Bacteria</taxon>
        <taxon>Pseudomonadati</taxon>
        <taxon>Pseudomonadota</taxon>
        <taxon>Gammaproteobacteria</taxon>
        <taxon>Cellvibrionales</taxon>
        <taxon>Cellvibrionaceae</taxon>
        <taxon>Gilvimarinus</taxon>
    </lineage>
</organism>
<dbReference type="Proteomes" id="UP001273505">
    <property type="component" value="Unassembled WGS sequence"/>
</dbReference>
<evidence type="ECO:0000313" key="1">
    <source>
        <dbReference type="EMBL" id="MDX6848980.1"/>
    </source>
</evidence>
<evidence type="ECO:0000313" key="2">
    <source>
        <dbReference type="Proteomes" id="UP001273505"/>
    </source>
</evidence>
<name>A0ABU4RVT5_9GAMM</name>
<comment type="caution">
    <text evidence="1">The sequence shown here is derived from an EMBL/GenBank/DDBJ whole genome shotgun (WGS) entry which is preliminary data.</text>
</comment>
<gene>
    <name evidence="1" type="ORF">SCD92_06385</name>
</gene>
<dbReference type="EMBL" id="JAXAFO010000008">
    <property type="protein sequence ID" value="MDX6848980.1"/>
    <property type="molecule type" value="Genomic_DNA"/>
</dbReference>
<keyword evidence="2" id="KW-1185">Reference proteome</keyword>
<sequence length="166" mass="19104">METWQFRFFLISVVTLSISWLAPTTIDRILSWKTEVDPFLARFKDESITDSLSEFSSLFVRSAEYGLPIAFTLSSGKVYIGYLPYINFGEVNDIELIPLVSGYRKDKTKKLVYTTNYHAVVDDLSNMSGNTESLDKFLIALPIREIVHANLHDFSFRDTFDKHEIT</sequence>
<protein>
    <submittedName>
        <fullName evidence="1">Uncharacterized protein</fullName>
    </submittedName>
</protein>